<protein>
    <recommendedName>
        <fullName evidence="3">HMA domain-containing protein</fullName>
    </recommendedName>
</protein>
<dbReference type="OrthoDB" id="1036397at2"/>
<dbReference type="AlphaFoldDB" id="A0A4R0MZM2"/>
<evidence type="ECO:0008006" key="3">
    <source>
        <dbReference type="Google" id="ProtNLM"/>
    </source>
</evidence>
<evidence type="ECO:0000313" key="2">
    <source>
        <dbReference type="Proteomes" id="UP000292884"/>
    </source>
</evidence>
<dbReference type="EMBL" id="SJSK01000002">
    <property type="protein sequence ID" value="TCC92447.1"/>
    <property type="molecule type" value="Genomic_DNA"/>
</dbReference>
<comment type="caution">
    <text evidence="1">The sequence shown here is derived from an EMBL/GenBank/DDBJ whole genome shotgun (WGS) entry which is preliminary data.</text>
</comment>
<accession>A0A4R0MZM2</accession>
<name>A0A4R0MZM2_9SPHI</name>
<reference evidence="1 2" key="1">
    <citation type="submission" date="2019-02" db="EMBL/GenBank/DDBJ databases">
        <title>Pedobacter sp. RP-1-13 sp. nov., isolated from Arctic soil.</title>
        <authorList>
            <person name="Dahal R.H."/>
        </authorList>
    </citation>
    <scope>NUCLEOTIDE SEQUENCE [LARGE SCALE GENOMIC DNA]</scope>
    <source>
        <strain evidence="1 2">RP-1-13</strain>
    </source>
</reference>
<organism evidence="1 2">
    <name type="scientific">Pedobacter frigiditerrae</name>
    <dbReference type="NCBI Taxonomy" id="2530452"/>
    <lineage>
        <taxon>Bacteria</taxon>
        <taxon>Pseudomonadati</taxon>
        <taxon>Bacteroidota</taxon>
        <taxon>Sphingobacteriia</taxon>
        <taxon>Sphingobacteriales</taxon>
        <taxon>Sphingobacteriaceae</taxon>
        <taxon>Pedobacter</taxon>
    </lineage>
</organism>
<gene>
    <name evidence="1" type="ORF">EZ428_09465</name>
</gene>
<proteinExistence type="predicted"/>
<sequence length="86" mass="9829">MVEVFKTDVSRCDDAQRLIEQIHLKFTDYKANFDLEDCDLILRVQSLNSSIIPEAIISILEQNGFYAEILEDDFQPSVSIFSSLPS</sequence>
<keyword evidence="2" id="KW-1185">Reference proteome</keyword>
<dbReference type="Proteomes" id="UP000292884">
    <property type="component" value="Unassembled WGS sequence"/>
</dbReference>
<evidence type="ECO:0000313" key="1">
    <source>
        <dbReference type="EMBL" id="TCC92447.1"/>
    </source>
</evidence>